<evidence type="ECO:0000313" key="2">
    <source>
        <dbReference type="Proteomes" id="UP000821845"/>
    </source>
</evidence>
<dbReference type="EMBL" id="CM023482">
    <property type="protein sequence ID" value="KAH6940045.1"/>
    <property type="molecule type" value="Genomic_DNA"/>
</dbReference>
<accession>A0ACB7SZE8</accession>
<evidence type="ECO:0000313" key="1">
    <source>
        <dbReference type="EMBL" id="KAH6940045.1"/>
    </source>
</evidence>
<comment type="caution">
    <text evidence="1">The sequence shown here is derived from an EMBL/GenBank/DDBJ whole genome shotgun (WGS) entry which is preliminary data.</text>
</comment>
<protein>
    <submittedName>
        <fullName evidence="1">Uncharacterized protein</fullName>
    </submittedName>
</protein>
<gene>
    <name evidence="1" type="ORF">HPB50_024494</name>
</gene>
<name>A0ACB7SZE8_HYAAI</name>
<dbReference type="Proteomes" id="UP000821845">
    <property type="component" value="Chromosome 2"/>
</dbReference>
<sequence>MAAIVISPISSTVPVTDAIKWPQGEPQAAPYGGQPSPLLSESQQSPVVRELSKAHAEQLARAEESIAELVRQLKALAPDDGRREQLAAQLRQQQQALRDMRDKFRDQLLCVLKNEAANNGTLADDKVRPLSVFQPLTI</sequence>
<organism evidence="1 2">
    <name type="scientific">Hyalomma asiaticum</name>
    <name type="common">Tick</name>
    <dbReference type="NCBI Taxonomy" id="266040"/>
    <lineage>
        <taxon>Eukaryota</taxon>
        <taxon>Metazoa</taxon>
        <taxon>Ecdysozoa</taxon>
        <taxon>Arthropoda</taxon>
        <taxon>Chelicerata</taxon>
        <taxon>Arachnida</taxon>
        <taxon>Acari</taxon>
        <taxon>Parasitiformes</taxon>
        <taxon>Ixodida</taxon>
        <taxon>Ixodoidea</taxon>
        <taxon>Ixodidae</taxon>
        <taxon>Hyalomminae</taxon>
        <taxon>Hyalomma</taxon>
    </lineage>
</organism>
<reference evidence="1" key="1">
    <citation type="submission" date="2020-05" db="EMBL/GenBank/DDBJ databases">
        <title>Large-scale comparative analyses of tick genomes elucidate their genetic diversity and vector capacities.</title>
        <authorList>
            <person name="Jia N."/>
            <person name="Wang J."/>
            <person name="Shi W."/>
            <person name="Du L."/>
            <person name="Sun Y."/>
            <person name="Zhan W."/>
            <person name="Jiang J."/>
            <person name="Wang Q."/>
            <person name="Zhang B."/>
            <person name="Ji P."/>
            <person name="Sakyi L.B."/>
            <person name="Cui X."/>
            <person name="Yuan T."/>
            <person name="Jiang B."/>
            <person name="Yang W."/>
            <person name="Lam T.T.-Y."/>
            <person name="Chang Q."/>
            <person name="Ding S."/>
            <person name="Wang X."/>
            <person name="Zhu J."/>
            <person name="Ruan X."/>
            <person name="Zhao L."/>
            <person name="Wei J."/>
            <person name="Que T."/>
            <person name="Du C."/>
            <person name="Cheng J."/>
            <person name="Dai P."/>
            <person name="Han X."/>
            <person name="Huang E."/>
            <person name="Gao Y."/>
            <person name="Liu J."/>
            <person name="Shao H."/>
            <person name="Ye R."/>
            <person name="Li L."/>
            <person name="Wei W."/>
            <person name="Wang X."/>
            <person name="Wang C."/>
            <person name="Yang T."/>
            <person name="Huo Q."/>
            <person name="Li W."/>
            <person name="Guo W."/>
            <person name="Chen H."/>
            <person name="Zhou L."/>
            <person name="Ni X."/>
            <person name="Tian J."/>
            <person name="Zhou Y."/>
            <person name="Sheng Y."/>
            <person name="Liu T."/>
            <person name="Pan Y."/>
            <person name="Xia L."/>
            <person name="Li J."/>
            <person name="Zhao F."/>
            <person name="Cao W."/>
        </authorList>
    </citation>
    <scope>NUCLEOTIDE SEQUENCE</scope>
    <source>
        <strain evidence="1">Hyas-2018</strain>
    </source>
</reference>
<keyword evidence="2" id="KW-1185">Reference proteome</keyword>
<proteinExistence type="predicted"/>